<reference evidence="3 4" key="1">
    <citation type="journal article" date="2019" name="Int. J. Syst. Evol. Microbiol.">
        <title>The Global Catalogue of Microorganisms (GCM) 10K type strain sequencing project: providing services to taxonomists for standard genome sequencing and annotation.</title>
        <authorList>
            <consortium name="The Broad Institute Genomics Platform"/>
            <consortium name="The Broad Institute Genome Sequencing Center for Infectious Disease"/>
            <person name="Wu L."/>
            <person name="Ma J."/>
        </authorList>
    </citation>
    <scope>NUCLEOTIDE SEQUENCE [LARGE SCALE GENOMIC DNA]</scope>
    <source>
        <strain evidence="3 4">CGMCC 1.12553</strain>
    </source>
</reference>
<dbReference type="RefSeq" id="WP_267623632.1">
    <property type="nucleotide sequence ID" value="NZ_JAODIW010000008.1"/>
</dbReference>
<dbReference type="Proteomes" id="UP001595921">
    <property type="component" value="Unassembled WGS sequence"/>
</dbReference>
<keyword evidence="4" id="KW-1185">Reference proteome</keyword>
<feature type="compositionally biased region" description="Low complexity" evidence="1">
    <location>
        <begin position="211"/>
        <end position="222"/>
    </location>
</feature>
<dbReference type="InterPro" id="IPR010879">
    <property type="entry name" value="DUF1508"/>
</dbReference>
<accession>A0ABD5PCX8</accession>
<gene>
    <name evidence="3" type="ORF">ACFO0N_11620</name>
</gene>
<protein>
    <submittedName>
        <fullName evidence="3">HVO_2922 family protein</fullName>
    </submittedName>
</protein>
<dbReference type="SUPFAM" id="SSF160113">
    <property type="entry name" value="YegP-like"/>
    <property type="match status" value="1"/>
</dbReference>
<comment type="caution">
    <text evidence="3">The sequence shown here is derived from an EMBL/GenBank/DDBJ whole genome shotgun (WGS) entry which is preliminary data.</text>
</comment>
<sequence>MTTYEDELRVDVAPGIGLAVAYELDPKTNRTRVRTRIERRNGATDAVGSEERSPDEQGDTVAADSREEGTPAEGREEGVPAADHSGASDGPATPDAPGNPTDFDGHGSANNGSDDDAGDGRTGETPPAAEDDPAAPDAARSVEVDQTGDEPVAVGLDAGRSQATFELFRDAADEWRWRLRHRNGNVVASSGEGYSSKANARKGLRSVKRNAPAAPVEEVAGAGDRDAD</sequence>
<proteinExistence type="predicted"/>
<dbReference type="InterPro" id="IPR036913">
    <property type="entry name" value="YegP-like_sf"/>
</dbReference>
<feature type="compositionally biased region" description="Basic residues" evidence="1">
    <location>
        <begin position="199"/>
        <end position="208"/>
    </location>
</feature>
<feature type="region of interest" description="Disordered" evidence="1">
    <location>
        <begin position="25"/>
        <end position="152"/>
    </location>
</feature>
<dbReference type="EMBL" id="JBHSDS010000006">
    <property type="protein sequence ID" value="MFC4358589.1"/>
    <property type="molecule type" value="Genomic_DNA"/>
</dbReference>
<dbReference type="NCBIfam" id="NF041908">
    <property type="entry name" value="HVO_2922"/>
    <property type="match status" value="1"/>
</dbReference>
<evidence type="ECO:0000313" key="3">
    <source>
        <dbReference type="EMBL" id="MFC4358589.1"/>
    </source>
</evidence>
<feature type="region of interest" description="Disordered" evidence="1">
    <location>
        <begin position="190"/>
        <end position="228"/>
    </location>
</feature>
<name>A0ABD5PCX8_9EURY</name>
<feature type="domain" description="DUF1508" evidence="2">
    <location>
        <begin position="170"/>
        <end position="218"/>
    </location>
</feature>
<dbReference type="Pfam" id="PF07411">
    <property type="entry name" value="DUF1508"/>
    <property type="match status" value="1"/>
</dbReference>
<feature type="compositionally biased region" description="Basic and acidic residues" evidence="1">
    <location>
        <begin position="64"/>
        <end position="78"/>
    </location>
</feature>
<organism evidence="3 4">
    <name type="scientific">Halobium salinum</name>
    <dbReference type="NCBI Taxonomy" id="1364940"/>
    <lineage>
        <taxon>Archaea</taxon>
        <taxon>Methanobacteriati</taxon>
        <taxon>Methanobacteriota</taxon>
        <taxon>Stenosarchaea group</taxon>
        <taxon>Halobacteria</taxon>
        <taxon>Halobacteriales</taxon>
        <taxon>Haloferacaceae</taxon>
        <taxon>Halobium</taxon>
    </lineage>
</organism>
<evidence type="ECO:0000259" key="2">
    <source>
        <dbReference type="Pfam" id="PF07411"/>
    </source>
</evidence>
<dbReference type="Gene3D" id="2.30.29.80">
    <property type="match status" value="1"/>
</dbReference>
<evidence type="ECO:0000256" key="1">
    <source>
        <dbReference type="SAM" id="MobiDB-lite"/>
    </source>
</evidence>
<evidence type="ECO:0000313" key="4">
    <source>
        <dbReference type="Proteomes" id="UP001595921"/>
    </source>
</evidence>
<dbReference type="AlphaFoldDB" id="A0ABD5PCX8"/>